<dbReference type="Pfam" id="PF19328">
    <property type="entry name" value="DAP_DH_C"/>
    <property type="match status" value="1"/>
</dbReference>
<dbReference type="RefSeq" id="WP_205665795.1">
    <property type="nucleotide sequence ID" value="NZ_CP016379.1"/>
</dbReference>
<evidence type="ECO:0000256" key="2">
    <source>
        <dbReference type="ARBA" id="ARBA00023002"/>
    </source>
</evidence>
<proteinExistence type="predicted"/>
<evidence type="ECO:0000313" key="5">
    <source>
        <dbReference type="EMBL" id="AZR74938.1"/>
    </source>
</evidence>
<dbReference type="EMBL" id="CP016379">
    <property type="protein sequence ID" value="AZR74938.1"/>
    <property type="molecule type" value="Genomic_DNA"/>
</dbReference>
<dbReference type="AlphaFoldDB" id="A0A3Q9HTJ7"/>
<dbReference type="GO" id="GO:0009089">
    <property type="term" value="P:lysine biosynthetic process via diaminopimelate"/>
    <property type="evidence" value="ECO:0007669"/>
    <property type="project" value="InterPro"/>
</dbReference>
<feature type="domain" description="Dihydrodipicolinate reductase N-terminal" evidence="3">
    <location>
        <begin position="1"/>
        <end position="62"/>
    </location>
</feature>
<dbReference type="Pfam" id="PF01113">
    <property type="entry name" value="DapB_N"/>
    <property type="match status" value="1"/>
</dbReference>
<keyword evidence="6" id="KW-1185">Reference proteome</keyword>
<dbReference type="SUPFAM" id="SSF51735">
    <property type="entry name" value="NAD(P)-binding Rossmann-fold domains"/>
    <property type="match status" value="1"/>
</dbReference>
<name>A0A3Q9HTJ7_9FIRM</name>
<dbReference type="NCBIfam" id="NF040740">
    <property type="entry name" value="ornith_Ord"/>
    <property type="match status" value="1"/>
</dbReference>
<dbReference type="Proteomes" id="UP000267250">
    <property type="component" value="Chromosome"/>
</dbReference>
<gene>
    <name evidence="5" type="ORF">BBF96_13560</name>
</gene>
<dbReference type="KEGG" id="aft:BBF96_13560"/>
<dbReference type="CDD" id="cd24146">
    <property type="entry name" value="nat-AmDH_N_like"/>
    <property type="match status" value="1"/>
</dbReference>
<dbReference type="Gene3D" id="3.40.50.720">
    <property type="entry name" value="NAD(P)-binding Rossmann-like Domain"/>
    <property type="match status" value="1"/>
</dbReference>
<organism evidence="5 6">
    <name type="scientific">Anoxybacter fermentans</name>
    <dbReference type="NCBI Taxonomy" id="1323375"/>
    <lineage>
        <taxon>Bacteria</taxon>
        <taxon>Bacillati</taxon>
        <taxon>Bacillota</taxon>
        <taxon>Clostridia</taxon>
        <taxon>Halanaerobiales</taxon>
        <taxon>Anoxybacter</taxon>
    </lineage>
</organism>
<keyword evidence="1" id="KW-0521">NADP</keyword>
<dbReference type="GO" id="GO:0008839">
    <property type="term" value="F:4-hydroxy-tetrahydrodipicolinate reductase"/>
    <property type="evidence" value="ECO:0007669"/>
    <property type="project" value="InterPro"/>
</dbReference>
<dbReference type="InterPro" id="IPR036291">
    <property type="entry name" value="NAD(P)-bd_dom_sf"/>
</dbReference>
<evidence type="ECO:0000259" key="3">
    <source>
        <dbReference type="Pfam" id="PF01113"/>
    </source>
</evidence>
<evidence type="ECO:0000256" key="1">
    <source>
        <dbReference type="ARBA" id="ARBA00022857"/>
    </source>
</evidence>
<dbReference type="InterPro" id="IPR000846">
    <property type="entry name" value="DapB_N"/>
</dbReference>
<protein>
    <submittedName>
        <fullName evidence="5">Dihydrodipicolinate reductase</fullName>
    </submittedName>
</protein>
<evidence type="ECO:0000259" key="4">
    <source>
        <dbReference type="Pfam" id="PF19328"/>
    </source>
</evidence>
<sequence length="333" mass="36015">MGQGMAKLILSKKGMELIGAIERDPQKIGKDVGELLGQEKIGIEIKSSLSEALANKEADLLLIATSSFTKEVFPQIKEGIEAGLNVITIAEEMSYPEAQEPELAAEIDRLAKEKGVTVLGTGINPGFVLDTLILALTGVCLDVKEIRAARINDLSPFGPTVMRTQGVGTTPEEFEAGLKSGEIVGHIGFKESITMIASRMGWELDEIEEIREPIISNVYRETPYVKVEKGQVAGCRHIAYGKKNGKTLITLEHPQQIHPHLEGVETGDYIEIIGDPHIKLAITPEIPGGKGTMACAVNMIPAVINAEPGLVHMSELPVPAYIARDLKNLIQDK</sequence>
<accession>A0A3Q9HTJ7</accession>
<evidence type="ECO:0000313" key="6">
    <source>
        <dbReference type="Proteomes" id="UP000267250"/>
    </source>
</evidence>
<keyword evidence="2" id="KW-0560">Oxidoreductase</keyword>
<dbReference type="InterPro" id="IPR045760">
    <property type="entry name" value="DAP_DH_C"/>
</dbReference>
<reference evidence="5 6" key="1">
    <citation type="submission" date="2016-07" db="EMBL/GenBank/DDBJ databases">
        <title>Genome and transcriptome analysis of iron-reducing fermentative bacteria Anoxybacter fermentans.</title>
        <authorList>
            <person name="Zeng X."/>
            <person name="Shao Z."/>
        </authorList>
    </citation>
    <scope>NUCLEOTIDE SEQUENCE [LARGE SCALE GENOMIC DNA]</scope>
    <source>
        <strain evidence="5 6">DY22613</strain>
    </source>
</reference>
<feature type="domain" description="2,4-diaminopentanoate dehydrogenase C-terminal" evidence="4">
    <location>
        <begin position="127"/>
        <end position="331"/>
    </location>
</feature>